<keyword evidence="2" id="KW-1185">Reference proteome</keyword>
<gene>
    <name evidence="1" type="ORF">AFUS01_LOCUS37285</name>
</gene>
<comment type="caution">
    <text evidence="1">The sequence shown here is derived from an EMBL/GenBank/DDBJ whole genome shotgun (WGS) entry which is preliminary data.</text>
</comment>
<feature type="non-terminal residue" evidence="1">
    <location>
        <position position="1"/>
    </location>
</feature>
<dbReference type="Proteomes" id="UP000708208">
    <property type="component" value="Unassembled WGS sequence"/>
</dbReference>
<reference evidence="1" key="1">
    <citation type="submission" date="2021-06" db="EMBL/GenBank/DDBJ databases">
        <authorList>
            <person name="Hodson N. C."/>
            <person name="Mongue J. A."/>
            <person name="Jaron S. K."/>
        </authorList>
    </citation>
    <scope>NUCLEOTIDE SEQUENCE</scope>
</reference>
<accession>A0A8J2PN35</accession>
<proteinExistence type="predicted"/>
<dbReference type="EMBL" id="CAJVCH010542930">
    <property type="protein sequence ID" value="CAG7827293.1"/>
    <property type="molecule type" value="Genomic_DNA"/>
</dbReference>
<dbReference type="AlphaFoldDB" id="A0A8J2PN35"/>
<evidence type="ECO:0000313" key="2">
    <source>
        <dbReference type="Proteomes" id="UP000708208"/>
    </source>
</evidence>
<name>A0A8J2PN35_9HEXA</name>
<sequence>YMDSDEDYNVICVDWGPLARSTGPLSSIFYPFVVENVPRVGEKSGSPRSWDCWEYIESEIIPKNWSHHG</sequence>
<organism evidence="1 2">
    <name type="scientific">Allacma fusca</name>
    <dbReference type="NCBI Taxonomy" id="39272"/>
    <lineage>
        <taxon>Eukaryota</taxon>
        <taxon>Metazoa</taxon>
        <taxon>Ecdysozoa</taxon>
        <taxon>Arthropoda</taxon>
        <taxon>Hexapoda</taxon>
        <taxon>Collembola</taxon>
        <taxon>Symphypleona</taxon>
        <taxon>Sminthuridae</taxon>
        <taxon>Allacma</taxon>
    </lineage>
</organism>
<evidence type="ECO:0000313" key="1">
    <source>
        <dbReference type="EMBL" id="CAG7827293.1"/>
    </source>
</evidence>
<protein>
    <submittedName>
        <fullName evidence="1">Uncharacterized protein</fullName>
    </submittedName>
</protein>